<dbReference type="Gene3D" id="1.20.58.480">
    <property type="match status" value="1"/>
</dbReference>
<dbReference type="GO" id="GO:0034354">
    <property type="term" value="P:'de novo' NAD+ biosynthetic process from L-tryptophan"/>
    <property type="evidence" value="ECO:0007669"/>
    <property type="project" value="TreeGrafter"/>
</dbReference>
<proteinExistence type="inferred from homology"/>
<dbReference type="PANTHER" id="PTHR28657:SF5">
    <property type="entry name" value="INDOLEAMINE 2,3-DIOXYGENASE"/>
    <property type="match status" value="1"/>
</dbReference>
<evidence type="ECO:0000256" key="3">
    <source>
        <dbReference type="ARBA" id="ARBA00023004"/>
    </source>
</evidence>
<organism evidence="5 6">
    <name type="scientific">Calicophoron daubneyi</name>
    <name type="common">Rumen fluke</name>
    <name type="synonym">Paramphistomum daubneyi</name>
    <dbReference type="NCBI Taxonomy" id="300641"/>
    <lineage>
        <taxon>Eukaryota</taxon>
        <taxon>Metazoa</taxon>
        <taxon>Spiralia</taxon>
        <taxon>Lophotrochozoa</taxon>
        <taxon>Platyhelminthes</taxon>
        <taxon>Trematoda</taxon>
        <taxon>Digenea</taxon>
        <taxon>Plagiorchiida</taxon>
        <taxon>Pronocephalata</taxon>
        <taxon>Paramphistomoidea</taxon>
        <taxon>Paramphistomidae</taxon>
        <taxon>Calicophoron</taxon>
    </lineage>
</organism>
<dbReference type="AlphaFoldDB" id="A0AAV2TH80"/>
<dbReference type="GO" id="GO:0005737">
    <property type="term" value="C:cytoplasm"/>
    <property type="evidence" value="ECO:0007669"/>
    <property type="project" value="TreeGrafter"/>
</dbReference>
<evidence type="ECO:0000256" key="4">
    <source>
        <dbReference type="PIRSR" id="PIRSR600898-1"/>
    </source>
</evidence>
<dbReference type="Pfam" id="PF01231">
    <property type="entry name" value="IDO"/>
    <property type="match status" value="1"/>
</dbReference>
<sequence length="396" mass="44513">MQSLKDYRLSPVTGALLETPLITLPAGYDRWNTLIQDLPNLFKRGKLREEVQKLPLLLDDGLTTHEELRLAHKTLAFVASVYVWQNGEGGEPEYLPAQIAVPLLKISERLGLQPITTHEDLVLCNCIPTTDESPPEIIHYPTSHENWKPFIELGGYVEIAFAPALQPILDALKAQDPLDEQKITQSLLQVIPVLLRMQHGFGLFHGRLDPTEFYVELRTFLCGWTRGSLKNGLIYEEADASSTNEVSHKIVHNRDANSFCPKGKKFGCIGPSAAQSICLQVIDAFLGVVHHASDRQFFETMRTYMIAEHRKFLQDIEKYSRIRAIVGSTKCRELKDAYERCLAGMRDVREDHMKLVQEFITEPAAAQVAKVKSLKIAGTGGQSLASFLTRVKDHTV</sequence>
<dbReference type="SUPFAM" id="SSF140959">
    <property type="entry name" value="Indolic compounds 2,3-dioxygenase-like"/>
    <property type="match status" value="1"/>
</dbReference>
<accession>A0AAV2TH80</accession>
<evidence type="ECO:0000256" key="2">
    <source>
        <dbReference type="ARBA" id="ARBA00022723"/>
    </source>
</evidence>
<name>A0AAV2TH80_CALDB</name>
<keyword evidence="4" id="KW-0349">Heme</keyword>
<dbReference type="GO" id="GO:0046872">
    <property type="term" value="F:metal ion binding"/>
    <property type="evidence" value="ECO:0007669"/>
    <property type="project" value="UniProtKB-KW"/>
</dbReference>
<keyword evidence="3 4" id="KW-0408">Iron</keyword>
<dbReference type="GO" id="GO:0004833">
    <property type="term" value="F:L-tryptophan 2,3-dioxygenase activity"/>
    <property type="evidence" value="ECO:0007669"/>
    <property type="project" value="TreeGrafter"/>
</dbReference>
<dbReference type="GO" id="GO:0020037">
    <property type="term" value="F:heme binding"/>
    <property type="evidence" value="ECO:0007669"/>
    <property type="project" value="InterPro"/>
</dbReference>
<dbReference type="InterPro" id="IPR000898">
    <property type="entry name" value="Indolamine_dOase"/>
</dbReference>
<feature type="binding site" description="proximal binding residue" evidence="4">
    <location>
        <position position="352"/>
    </location>
    <ligand>
        <name>heme b</name>
        <dbReference type="ChEBI" id="CHEBI:60344"/>
    </ligand>
    <ligandPart>
        <name>Fe</name>
        <dbReference type="ChEBI" id="CHEBI:18248"/>
    </ligandPart>
</feature>
<comment type="similarity">
    <text evidence="1">Belongs to the indoleamine 2,3-dioxygenase family.</text>
</comment>
<dbReference type="PANTHER" id="PTHR28657">
    <property type="entry name" value="INDOLEAMINE 2,3-DIOXYGENASE"/>
    <property type="match status" value="1"/>
</dbReference>
<evidence type="ECO:0000313" key="6">
    <source>
        <dbReference type="Proteomes" id="UP001497525"/>
    </source>
</evidence>
<evidence type="ECO:0000313" key="5">
    <source>
        <dbReference type="EMBL" id="CAL5134782.1"/>
    </source>
</evidence>
<evidence type="ECO:0000256" key="1">
    <source>
        <dbReference type="ARBA" id="ARBA00007119"/>
    </source>
</evidence>
<keyword evidence="2 4" id="KW-0479">Metal-binding</keyword>
<dbReference type="EMBL" id="CAXLJL010000223">
    <property type="protein sequence ID" value="CAL5134782.1"/>
    <property type="molecule type" value="Genomic_DNA"/>
</dbReference>
<evidence type="ECO:0008006" key="7">
    <source>
        <dbReference type="Google" id="ProtNLM"/>
    </source>
</evidence>
<dbReference type="GO" id="GO:0019441">
    <property type="term" value="P:L-tryptophan catabolic process to kynurenine"/>
    <property type="evidence" value="ECO:0007669"/>
    <property type="project" value="InterPro"/>
</dbReference>
<reference evidence="5" key="1">
    <citation type="submission" date="2024-06" db="EMBL/GenBank/DDBJ databases">
        <authorList>
            <person name="Liu X."/>
            <person name="Lenzi L."/>
            <person name="Haldenby T S."/>
            <person name="Uol C."/>
        </authorList>
    </citation>
    <scope>NUCLEOTIDE SEQUENCE</scope>
</reference>
<dbReference type="GO" id="GO:0033754">
    <property type="term" value="F:indoleamine 2,3-dioxygenase activity"/>
    <property type="evidence" value="ECO:0007669"/>
    <property type="project" value="TreeGrafter"/>
</dbReference>
<dbReference type="Proteomes" id="UP001497525">
    <property type="component" value="Unassembled WGS sequence"/>
</dbReference>
<protein>
    <recommendedName>
        <fullName evidence="7">Indoleamine 2,3-dioxygenase</fullName>
    </recommendedName>
</protein>
<dbReference type="InterPro" id="IPR037217">
    <property type="entry name" value="Trp/Indoleamine_2_3_dOase-like"/>
</dbReference>
<gene>
    <name evidence="5" type="ORF">CDAUBV1_LOCUS8743</name>
</gene>
<comment type="caution">
    <text evidence="5">The sequence shown here is derived from an EMBL/GenBank/DDBJ whole genome shotgun (WGS) entry which is preliminary data.</text>
</comment>